<dbReference type="KEGG" id="ccun:CCUN_0162"/>
<protein>
    <recommendedName>
        <fullName evidence="1">Aspartyl/glutamyl-tRNA(Asn/Gln) amidotransferase subunit C</fullName>
        <shortName evidence="1">Asp/Glu-ADT subunit C</shortName>
        <ecNumber evidence="1">6.3.5.-</ecNumber>
    </recommendedName>
</protein>
<keyword evidence="2" id="KW-0808">Transferase</keyword>
<dbReference type="Pfam" id="PF02686">
    <property type="entry name" value="GatC"/>
    <property type="match status" value="1"/>
</dbReference>
<dbReference type="GO" id="GO:0050567">
    <property type="term" value="F:glutaminyl-tRNA synthase (glutamine-hydrolyzing) activity"/>
    <property type="evidence" value="ECO:0007669"/>
    <property type="project" value="UniProtKB-UniRule"/>
</dbReference>
<comment type="similarity">
    <text evidence="1">Belongs to the GatC family.</text>
</comment>
<evidence type="ECO:0000313" key="3">
    <source>
        <dbReference type="Proteomes" id="UP000192902"/>
    </source>
</evidence>
<dbReference type="RefSeq" id="WP_027305115.1">
    <property type="nucleotide sequence ID" value="NZ_CP020867.1"/>
</dbReference>
<dbReference type="EMBL" id="CP020867">
    <property type="protein sequence ID" value="ARJ55821.1"/>
    <property type="molecule type" value="Genomic_DNA"/>
</dbReference>
<dbReference type="AlphaFoldDB" id="A0A1W6BUS6"/>
<evidence type="ECO:0000313" key="2">
    <source>
        <dbReference type="EMBL" id="ARJ55821.1"/>
    </source>
</evidence>
<comment type="catalytic activity">
    <reaction evidence="1">
        <text>L-glutamyl-tRNA(Gln) + L-glutamine + ATP + H2O = L-glutaminyl-tRNA(Gln) + L-glutamate + ADP + phosphate + H(+)</text>
        <dbReference type="Rhea" id="RHEA:17521"/>
        <dbReference type="Rhea" id="RHEA-COMP:9681"/>
        <dbReference type="Rhea" id="RHEA-COMP:9684"/>
        <dbReference type="ChEBI" id="CHEBI:15377"/>
        <dbReference type="ChEBI" id="CHEBI:15378"/>
        <dbReference type="ChEBI" id="CHEBI:29985"/>
        <dbReference type="ChEBI" id="CHEBI:30616"/>
        <dbReference type="ChEBI" id="CHEBI:43474"/>
        <dbReference type="ChEBI" id="CHEBI:58359"/>
        <dbReference type="ChEBI" id="CHEBI:78520"/>
        <dbReference type="ChEBI" id="CHEBI:78521"/>
        <dbReference type="ChEBI" id="CHEBI:456216"/>
    </reaction>
</comment>
<reference evidence="2 3" key="1">
    <citation type="submission" date="2017-04" db="EMBL/GenBank/DDBJ databases">
        <title>Complete genome sequence of the Campylobacter cuniculorum type strain LMG24588.</title>
        <authorList>
            <person name="Miller W.G."/>
            <person name="Yee E."/>
            <person name="Revez J."/>
            <person name="Bono J.L."/>
            <person name="Rossi M."/>
        </authorList>
    </citation>
    <scope>NUCLEOTIDE SEQUENCE [LARGE SCALE GENOMIC DNA]</scope>
    <source>
        <strain evidence="2 3">LMG 24588</strain>
    </source>
</reference>
<dbReference type="Gene3D" id="1.10.20.60">
    <property type="entry name" value="Glu-tRNAGln amidotransferase C subunit, N-terminal domain"/>
    <property type="match status" value="1"/>
</dbReference>
<dbReference type="OrthoDB" id="9813938at2"/>
<keyword evidence="1 2" id="KW-0436">Ligase</keyword>
<dbReference type="PANTHER" id="PTHR15004:SF0">
    <property type="entry name" value="GLUTAMYL-TRNA(GLN) AMIDOTRANSFERASE SUBUNIT C, MITOCHONDRIAL"/>
    <property type="match status" value="1"/>
</dbReference>
<keyword evidence="1" id="KW-0648">Protein biosynthesis</keyword>
<dbReference type="GO" id="GO:0070681">
    <property type="term" value="P:glutaminyl-tRNAGln biosynthesis via transamidation"/>
    <property type="evidence" value="ECO:0007669"/>
    <property type="project" value="TreeGrafter"/>
</dbReference>
<comment type="subunit">
    <text evidence="1">Heterotrimer of A, B and C subunits.</text>
</comment>
<dbReference type="HAMAP" id="MF_00122">
    <property type="entry name" value="GatC"/>
    <property type="match status" value="1"/>
</dbReference>
<dbReference type="Proteomes" id="UP000192902">
    <property type="component" value="Chromosome"/>
</dbReference>
<keyword evidence="1" id="KW-0547">Nucleotide-binding</keyword>
<dbReference type="GO" id="GO:0016740">
    <property type="term" value="F:transferase activity"/>
    <property type="evidence" value="ECO:0007669"/>
    <property type="project" value="UniProtKB-KW"/>
</dbReference>
<gene>
    <name evidence="1 2" type="primary">gatC</name>
    <name evidence="2" type="ORF">CCUN_0162</name>
</gene>
<comment type="function">
    <text evidence="1">Allows the formation of correctly charged Asn-tRNA(Asn) or Gln-tRNA(Gln) through the transamidation of misacylated Asp-tRNA(Asn) or Glu-tRNA(Gln) in organisms which lack either or both of asparaginyl-tRNA or glutaminyl-tRNA synthetases. The reaction takes place in the presence of glutamine and ATP through an activated phospho-Asp-tRNA(Asn) or phospho-Glu-tRNA(Gln).</text>
</comment>
<dbReference type="GO" id="GO:0006412">
    <property type="term" value="P:translation"/>
    <property type="evidence" value="ECO:0007669"/>
    <property type="project" value="UniProtKB-UniRule"/>
</dbReference>
<dbReference type="InterPro" id="IPR036113">
    <property type="entry name" value="Asp/Glu-ADT_sf_sub_c"/>
</dbReference>
<organism evidence="2 3">
    <name type="scientific">Campylobacter cuniculorum DSM 23162 = LMG 24588</name>
    <dbReference type="NCBI Taxonomy" id="1121267"/>
    <lineage>
        <taxon>Bacteria</taxon>
        <taxon>Pseudomonadati</taxon>
        <taxon>Campylobacterota</taxon>
        <taxon>Epsilonproteobacteria</taxon>
        <taxon>Campylobacterales</taxon>
        <taxon>Campylobacteraceae</taxon>
        <taxon>Campylobacter</taxon>
    </lineage>
</organism>
<proteinExistence type="inferred from homology"/>
<comment type="catalytic activity">
    <reaction evidence="1">
        <text>L-aspartyl-tRNA(Asn) + L-glutamine + ATP + H2O = L-asparaginyl-tRNA(Asn) + L-glutamate + ADP + phosphate + 2 H(+)</text>
        <dbReference type="Rhea" id="RHEA:14513"/>
        <dbReference type="Rhea" id="RHEA-COMP:9674"/>
        <dbReference type="Rhea" id="RHEA-COMP:9677"/>
        <dbReference type="ChEBI" id="CHEBI:15377"/>
        <dbReference type="ChEBI" id="CHEBI:15378"/>
        <dbReference type="ChEBI" id="CHEBI:29985"/>
        <dbReference type="ChEBI" id="CHEBI:30616"/>
        <dbReference type="ChEBI" id="CHEBI:43474"/>
        <dbReference type="ChEBI" id="CHEBI:58359"/>
        <dbReference type="ChEBI" id="CHEBI:78515"/>
        <dbReference type="ChEBI" id="CHEBI:78516"/>
        <dbReference type="ChEBI" id="CHEBI:456216"/>
    </reaction>
</comment>
<dbReference type="STRING" id="1121267.CCUN_0162"/>
<dbReference type="SUPFAM" id="SSF141000">
    <property type="entry name" value="Glu-tRNAGln amidotransferase C subunit"/>
    <property type="match status" value="1"/>
</dbReference>
<evidence type="ECO:0000256" key="1">
    <source>
        <dbReference type="HAMAP-Rule" id="MF_00122"/>
    </source>
</evidence>
<dbReference type="eggNOG" id="COG0721">
    <property type="taxonomic scope" value="Bacteria"/>
</dbReference>
<dbReference type="NCBIfam" id="TIGR00135">
    <property type="entry name" value="gatC"/>
    <property type="match status" value="1"/>
</dbReference>
<dbReference type="EC" id="6.3.5.-" evidence="1"/>
<accession>A0A1W6BUS6</accession>
<name>A0A1W6BUS6_9BACT</name>
<dbReference type="PANTHER" id="PTHR15004">
    <property type="entry name" value="GLUTAMYL-TRNA(GLN) AMIDOTRANSFERASE SUBUNIT C, MITOCHONDRIAL"/>
    <property type="match status" value="1"/>
</dbReference>
<dbReference type="InterPro" id="IPR003837">
    <property type="entry name" value="GatC"/>
</dbReference>
<dbReference type="GO" id="GO:0005524">
    <property type="term" value="F:ATP binding"/>
    <property type="evidence" value="ECO:0007669"/>
    <property type="project" value="UniProtKB-KW"/>
</dbReference>
<dbReference type="GO" id="GO:0050566">
    <property type="term" value="F:asparaginyl-tRNA synthase (glutamine-hydrolyzing) activity"/>
    <property type="evidence" value="ECO:0007669"/>
    <property type="project" value="RHEA"/>
</dbReference>
<sequence length="95" mass="10751">MQIDEKLLSKLEKLSALKINDEKRNELVNQLSEIVNFVEKLNELDLSSLQATINTIEGGTPFRKDEVKSSEVIDEILKNAPKTNGHFFAVPKIIE</sequence>
<dbReference type="GO" id="GO:0006450">
    <property type="term" value="P:regulation of translational fidelity"/>
    <property type="evidence" value="ECO:0007669"/>
    <property type="project" value="InterPro"/>
</dbReference>
<keyword evidence="1" id="KW-0067">ATP-binding</keyword>